<evidence type="ECO:0000313" key="1">
    <source>
        <dbReference type="EMBL" id="MFD2547722.1"/>
    </source>
</evidence>
<keyword evidence="2" id="KW-1185">Reference proteome</keyword>
<accession>A0ABW5KIX6</accession>
<reference evidence="2" key="1">
    <citation type="journal article" date="2019" name="Int. J. Syst. Evol. Microbiol.">
        <title>The Global Catalogue of Microorganisms (GCM) 10K type strain sequencing project: providing services to taxonomists for standard genome sequencing and annotation.</title>
        <authorList>
            <consortium name="The Broad Institute Genomics Platform"/>
            <consortium name="The Broad Institute Genome Sequencing Center for Infectious Disease"/>
            <person name="Wu L."/>
            <person name="Ma J."/>
        </authorList>
    </citation>
    <scope>NUCLEOTIDE SEQUENCE [LARGE SCALE GENOMIC DNA]</scope>
    <source>
        <strain evidence="2">KCTC 42662</strain>
    </source>
</reference>
<dbReference type="Proteomes" id="UP001597545">
    <property type="component" value="Unassembled WGS sequence"/>
</dbReference>
<comment type="caution">
    <text evidence="1">The sequence shown here is derived from an EMBL/GenBank/DDBJ whole genome shotgun (WGS) entry which is preliminary data.</text>
</comment>
<gene>
    <name evidence="1" type="ORF">ACFSR5_08705</name>
</gene>
<dbReference type="EMBL" id="JBHULR010000003">
    <property type="protein sequence ID" value="MFD2547722.1"/>
    <property type="molecule type" value="Genomic_DNA"/>
</dbReference>
<name>A0ABW5KIX6_9SPHI</name>
<organism evidence="1 2">
    <name type="scientific">Sphingobacterium suaedae</name>
    <dbReference type="NCBI Taxonomy" id="1686402"/>
    <lineage>
        <taxon>Bacteria</taxon>
        <taxon>Pseudomonadati</taxon>
        <taxon>Bacteroidota</taxon>
        <taxon>Sphingobacteriia</taxon>
        <taxon>Sphingobacteriales</taxon>
        <taxon>Sphingobacteriaceae</taxon>
        <taxon>Sphingobacterium</taxon>
    </lineage>
</organism>
<proteinExistence type="predicted"/>
<evidence type="ECO:0000313" key="2">
    <source>
        <dbReference type="Proteomes" id="UP001597545"/>
    </source>
</evidence>
<protein>
    <submittedName>
        <fullName evidence="1">Uncharacterized protein</fullName>
    </submittedName>
</protein>
<sequence>MEIIKIEKQPTVADHIRAMEGGDTLRFDISHMKVVQEHTSRTMKKEKPGLKFSTEVNYGKRFIEVHAELKREGVSHAI</sequence>
<dbReference type="RefSeq" id="WP_380902749.1">
    <property type="nucleotide sequence ID" value="NZ_JBHUEG010000007.1"/>
</dbReference>